<dbReference type="InterPro" id="IPR015931">
    <property type="entry name" value="Acnase/IPM_dHydase_lsu_aba_1/3"/>
</dbReference>
<keyword evidence="1" id="KW-0408">Iron</keyword>
<protein>
    <recommendedName>
        <fullName evidence="3">Phosphomevalonate dehydratase large subunit-like domain-containing protein</fullName>
    </recommendedName>
</protein>
<dbReference type="EMBL" id="BARV01040119">
    <property type="protein sequence ID" value="GAI50990.1"/>
    <property type="molecule type" value="Genomic_DNA"/>
</dbReference>
<evidence type="ECO:0000256" key="1">
    <source>
        <dbReference type="ARBA" id="ARBA00023004"/>
    </source>
</evidence>
<accession>X1QJ22</accession>
<dbReference type="PANTHER" id="PTHR36577:SF3">
    <property type="entry name" value="DUF521 DOMAIN PROTEIN (AFU_ORTHOLOGUE AFUA_6G00490)"/>
    <property type="match status" value="1"/>
</dbReference>
<feature type="domain" description="Phosphomevalonate dehydratase large subunit-like" evidence="3">
    <location>
        <begin position="2"/>
        <end position="126"/>
    </location>
</feature>
<evidence type="ECO:0000256" key="2">
    <source>
        <dbReference type="ARBA" id="ARBA00023239"/>
    </source>
</evidence>
<sequence length="134" mass="15166">MTDKELKQTYEELQGASGKIDFVMLGCPHYTLKQVEEVAMLLKGKKIHDNVSFWVCTSATAKFLAERNGYVEVIEKAGGHVVPDTCIDEPCWHPYKHKIGVTDSPKCAYYRRFKEAVVIRLKNCVEAAIKGEWG</sequence>
<evidence type="ECO:0000313" key="4">
    <source>
        <dbReference type="EMBL" id="GAI50990.1"/>
    </source>
</evidence>
<dbReference type="InterPro" id="IPR036008">
    <property type="entry name" value="Aconitase_4Fe-4S_dom"/>
</dbReference>
<comment type="caution">
    <text evidence="4">The sequence shown here is derived from an EMBL/GenBank/DDBJ whole genome shotgun (WGS) entry which is preliminary data.</text>
</comment>
<dbReference type="SUPFAM" id="SSF53732">
    <property type="entry name" value="Aconitase iron-sulfur domain"/>
    <property type="match status" value="1"/>
</dbReference>
<dbReference type="InterPro" id="IPR007506">
    <property type="entry name" value="PMDh-L-like_dom"/>
</dbReference>
<dbReference type="AlphaFoldDB" id="X1QJ22"/>
<dbReference type="Pfam" id="PF04412">
    <property type="entry name" value="AcnX"/>
    <property type="match status" value="1"/>
</dbReference>
<name>X1QJ22_9ZZZZ</name>
<dbReference type="PANTHER" id="PTHR36577">
    <property type="entry name" value="DUF521 DOMAIN PROTEIN (AFU_ORTHOLOGUE AFUA_6G00490)"/>
    <property type="match status" value="1"/>
</dbReference>
<organism evidence="4">
    <name type="scientific">marine sediment metagenome</name>
    <dbReference type="NCBI Taxonomy" id="412755"/>
    <lineage>
        <taxon>unclassified sequences</taxon>
        <taxon>metagenomes</taxon>
        <taxon>ecological metagenomes</taxon>
    </lineage>
</organism>
<evidence type="ECO:0000259" key="3">
    <source>
        <dbReference type="Pfam" id="PF04412"/>
    </source>
</evidence>
<keyword evidence="2" id="KW-0456">Lyase</keyword>
<dbReference type="GO" id="GO:0016829">
    <property type="term" value="F:lyase activity"/>
    <property type="evidence" value="ECO:0007669"/>
    <property type="project" value="UniProtKB-KW"/>
</dbReference>
<dbReference type="Gene3D" id="3.30.499.10">
    <property type="entry name" value="Aconitase, domain 3"/>
    <property type="match status" value="1"/>
</dbReference>
<gene>
    <name evidence="4" type="ORF">S06H3_61248</name>
</gene>
<proteinExistence type="predicted"/>
<reference evidence="4" key="1">
    <citation type="journal article" date="2014" name="Front. Microbiol.">
        <title>High frequency of phylogenetically diverse reductive dehalogenase-homologous genes in deep subseafloor sedimentary metagenomes.</title>
        <authorList>
            <person name="Kawai M."/>
            <person name="Futagami T."/>
            <person name="Toyoda A."/>
            <person name="Takaki Y."/>
            <person name="Nishi S."/>
            <person name="Hori S."/>
            <person name="Arai W."/>
            <person name="Tsubouchi T."/>
            <person name="Morono Y."/>
            <person name="Uchiyama I."/>
            <person name="Ito T."/>
            <person name="Fujiyama A."/>
            <person name="Inagaki F."/>
            <person name="Takami H."/>
        </authorList>
    </citation>
    <scope>NUCLEOTIDE SEQUENCE</scope>
    <source>
        <strain evidence="4">Expedition CK06-06</strain>
    </source>
</reference>